<evidence type="ECO:0000313" key="2">
    <source>
        <dbReference type="EMBL" id="GAT34173.1"/>
    </source>
</evidence>
<sequence length="47" mass="5246">MDPEAEDRLIRRWLVGGACLCVVGLIGMIVICTVLIATDFNLLNWLE</sequence>
<comment type="caution">
    <text evidence="2">The sequence shown here is derived from an EMBL/GenBank/DDBJ whole genome shotgun (WGS) entry which is preliminary data.</text>
</comment>
<evidence type="ECO:0000313" key="3">
    <source>
        <dbReference type="Proteomes" id="UP000076023"/>
    </source>
</evidence>
<feature type="transmembrane region" description="Helical" evidence="1">
    <location>
        <begin position="12"/>
        <end position="37"/>
    </location>
</feature>
<protein>
    <submittedName>
        <fullName evidence="2">Uncharacterized protein</fullName>
    </submittedName>
</protein>
<dbReference type="InParanoid" id="A0A146GA87"/>
<dbReference type="EMBL" id="BDCO01000002">
    <property type="protein sequence ID" value="GAT34173.1"/>
    <property type="molecule type" value="Genomic_DNA"/>
</dbReference>
<organism evidence="2 3">
    <name type="scientific">Terrimicrobium sacchariphilum</name>
    <dbReference type="NCBI Taxonomy" id="690879"/>
    <lineage>
        <taxon>Bacteria</taxon>
        <taxon>Pseudomonadati</taxon>
        <taxon>Verrucomicrobiota</taxon>
        <taxon>Terrimicrobiia</taxon>
        <taxon>Terrimicrobiales</taxon>
        <taxon>Terrimicrobiaceae</taxon>
        <taxon>Terrimicrobium</taxon>
    </lineage>
</organism>
<evidence type="ECO:0000256" key="1">
    <source>
        <dbReference type="SAM" id="Phobius"/>
    </source>
</evidence>
<gene>
    <name evidence="2" type="ORF">TSACC_22597</name>
</gene>
<dbReference type="STRING" id="690879.TSACC_22597"/>
<keyword evidence="1" id="KW-0472">Membrane</keyword>
<keyword evidence="1" id="KW-1133">Transmembrane helix</keyword>
<reference evidence="3" key="1">
    <citation type="journal article" date="2017" name="Genome Announc.">
        <title>Draft Genome Sequence of Terrimicrobium sacchariphilum NM-5T, a Facultative Anaerobic Soil Bacterium of the Class Spartobacteria.</title>
        <authorList>
            <person name="Qiu Y.L."/>
            <person name="Tourlousse D.M."/>
            <person name="Matsuura N."/>
            <person name="Ohashi A."/>
            <person name="Sekiguchi Y."/>
        </authorList>
    </citation>
    <scope>NUCLEOTIDE SEQUENCE [LARGE SCALE GENOMIC DNA]</scope>
    <source>
        <strain evidence="3">NM-5</strain>
    </source>
</reference>
<name>A0A146GA87_TERSA</name>
<keyword evidence="1" id="KW-0812">Transmembrane</keyword>
<keyword evidence="3" id="KW-1185">Reference proteome</keyword>
<dbReference type="AlphaFoldDB" id="A0A146GA87"/>
<accession>A0A146GA87</accession>
<dbReference type="RefSeq" id="WP_169809644.1">
    <property type="nucleotide sequence ID" value="NZ_BDCO01000002.1"/>
</dbReference>
<dbReference type="Proteomes" id="UP000076023">
    <property type="component" value="Unassembled WGS sequence"/>
</dbReference>
<proteinExistence type="predicted"/>